<dbReference type="Pfam" id="PF17768">
    <property type="entry name" value="RecJ_OB"/>
    <property type="match status" value="1"/>
</dbReference>
<comment type="caution">
    <text evidence="10">The sequence shown here is derived from an EMBL/GenBank/DDBJ whole genome shotgun (WGS) entry which is preliminary data.</text>
</comment>
<dbReference type="PANTHER" id="PTHR30255">
    <property type="entry name" value="SINGLE-STRANDED-DNA-SPECIFIC EXONUCLEASE RECJ"/>
    <property type="match status" value="1"/>
</dbReference>
<feature type="domain" description="Single-stranded-DNA-specific exonuclease RecJ C-terminal" evidence="8">
    <location>
        <begin position="565"/>
        <end position="758"/>
    </location>
</feature>
<evidence type="ECO:0000259" key="8">
    <source>
        <dbReference type="Pfam" id="PF10141"/>
    </source>
</evidence>
<dbReference type="GO" id="GO:0008409">
    <property type="term" value="F:5'-3' exonuclease activity"/>
    <property type="evidence" value="ECO:0007669"/>
    <property type="project" value="InterPro"/>
</dbReference>
<feature type="domain" description="DHHA1" evidence="7">
    <location>
        <begin position="344"/>
        <end position="433"/>
    </location>
</feature>
<dbReference type="eggNOG" id="COG0608">
    <property type="taxonomic scope" value="Bacteria"/>
</dbReference>
<evidence type="ECO:0000313" key="10">
    <source>
        <dbReference type="EMBL" id="KIU19555.1"/>
    </source>
</evidence>
<dbReference type="NCBIfam" id="TIGR00644">
    <property type="entry name" value="recJ"/>
    <property type="match status" value="1"/>
</dbReference>
<keyword evidence="11" id="KW-1185">Reference proteome</keyword>
<dbReference type="Gene3D" id="3.90.1640.30">
    <property type="match status" value="1"/>
</dbReference>
<dbReference type="STRING" id="137591.AO080_08995"/>
<dbReference type="GO" id="GO:0006281">
    <property type="term" value="P:DNA repair"/>
    <property type="evidence" value="ECO:0007669"/>
    <property type="project" value="InterPro"/>
</dbReference>
<dbReference type="AlphaFoldDB" id="A0A0D1LGC4"/>
<evidence type="ECO:0000256" key="4">
    <source>
        <dbReference type="ARBA" id="ARBA00022801"/>
    </source>
</evidence>
<dbReference type="SUPFAM" id="SSF64182">
    <property type="entry name" value="DHH phosphoesterases"/>
    <property type="match status" value="1"/>
</dbReference>
<dbReference type="PANTHER" id="PTHR30255:SF2">
    <property type="entry name" value="SINGLE-STRANDED-DNA-SPECIFIC EXONUCLEASE RECJ"/>
    <property type="match status" value="1"/>
</dbReference>
<evidence type="ECO:0000256" key="1">
    <source>
        <dbReference type="ARBA" id="ARBA00005915"/>
    </source>
</evidence>
<name>A0A0D1LGC4_9LACO</name>
<dbReference type="InterPro" id="IPR038763">
    <property type="entry name" value="DHH_sf"/>
</dbReference>
<proteinExistence type="inferred from homology"/>
<keyword evidence="5" id="KW-0269">Exonuclease</keyword>
<accession>A0A0D1LGC4</accession>
<dbReference type="Pfam" id="PF02272">
    <property type="entry name" value="DHHA1"/>
    <property type="match status" value="1"/>
</dbReference>
<keyword evidence="4 10" id="KW-0378">Hydrolase</keyword>
<dbReference type="Pfam" id="PF10141">
    <property type="entry name" value="ssDNA-exonuc_C"/>
    <property type="match status" value="1"/>
</dbReference>
<dbReference type="GO" id="GO:0006310">
    <property type="term" value="P:DNA recombination"/>
    <property type="evidence" value="ECO:0007669"/>
    <property type="project" value="InterPro"/>
</dbReference>
<reference evidence="10 11" key="1">
    <citation type="journal article" date="2015" name="Microbiology (Mosc.)">
        <title>Genomics of the Weissella cibaria species with an examination of its metabolic traits.</title>
        <authorList>
            <person name="Lynch K.M."/>
            <person name="Lucid A."/>
            <person name="Arendt E.K."/>
            <person name="Sleator R.D."/>
            <person name="Lucey B."/>
            <person name="Coffey A."/>
        </authorList>
    </citation>
    <scope>NUCLEOTIDE SEQUENCE [LARGE SCALE GENOMIC DNA]</scope>
    <source>
        <strain evidence="10 11">MG1</strain>
    </source>
</reference>
<evidence type="ECO:0000259" key="6">
    <source>
        <dbReference type="Pfam" id="PF01368"/>
    </source>
</evidence>
<sequence length="768" mass="83202">MISPHYQWDFPAVANEAAAKEIAETFGVSELVAKILVNRGYDTIETANAFLRPGIEGLYDPFLLHDMDVAITRIMTAIDNGEKIVVYGDYDVDGITSTAIMTWALELMGADVSYYVPNRFKDGYGPNLAQYQRLAGEGMQLLITVDNGVSGRDEVAWLMNNGVDVIVTDHHEMPAELPEAVAVVHPRHPEGAYPFGGLSGAGVAFKVASALLEEPADEVMDLAALGAVADVMELVDENRAIVAMGLANLKEDPRPGLAALLQTAGTNQADIDSMTIGFTIGPRLNALGRLADATDGVRLLLADDPEEASALAGQIETLNRERQELVATISDEALAQAQTLTADPVLVIAGQGWHEGVLGIVASKVVEATGKPAIVLNDEDGQMKGSGRSVPAFDLFAGLDGHRDLLTAFGGHASAAGMTIPTANLQAVRDVLRTEADAQGLAEAGLPEIRIAAEVTAKEFNAQNYEQLQVLAPFGEGNPEPLFAVALNGVQNVKTMSEGKHLRFTASTQVGSLPVIAFGRGSLAEDLAGRFESIKIVGTMSENRFRGDVTYQMMLTDIEAAGSLLLDWRTTRLTRQTLAEPASYIFFNKKHYEQLGPTIQAPGEAIYWEDAFNRTSVGTMAFVDMPEELSQLADLLKFVPAGRLAPIFYTKSPKYLQKMPSKADFAKVYKFARSFSDVSLRTQYDAIVSHLQIDRNMLTLILQVFSDAKFVTIIDGVLNAVPAPQQVILEEMPSYQRFVAQRELEQQLIYSSTSELETLLTNLSKQES</sequence>
<dbReference type="InterPro" id="IPR018779">
    <property type="entry name" value="RecJ_C"/>
</dbReference>
<evidence type="ECO:0000259" key="9">
    <source>
        <dbReference type="Pfam" id="PF17768"/>
    </source>
</evidence>
<feature type="domain" description="DDH" evidence="6">
    <location>
        <begin position="83"/>
        <end position="226"/>
    </location>
</feature>
<dbReference type="RefSeq" id="WP_043711770.1">
    <property type="nucleotide sequence ID" value="NZ_JALOCT010000001.1"/>
</dbReference>
<evidence type="ECO:0000313" key="11">
    <source>
        <dbReference type="Proteomes" id="UP000032287"/>
    </source>
</evidence>
<dbReference type="InterPro" id="IPR003156">
    <property type="entry name" value="DHHA1_dom"/>
</dbReference>
<dbReference type="InterPro" id="IPR041122">
    <property type="entry name" value="RecJ_OB"/>
</dbReference>
<dbReference type="PATRIC" id="fig|137591.25.peg.1542"/>
<keyword evidence="3" id="KW-0540">Nuclease</keyword>
<comment type="similarity">
    <text evidence="1">Belongs to the RecJ family.</text>
</comment>
<gene>
    <name evidence="10" type="primary">recJ</name>
    <name evidence="10" type="ORF">QX99_01571</name>
</gene>
<feature type="domain" description="RecJ OB" evidence="9">
    <location>
        <begin position="452"/>
        <end position="557"/>
    </location>
</feature>
<dbReference type="Gene3D" id="3.10.310.30">
    <property type="match status" value="1"/>
</dbReference>
<evidence type="ECO:0000256" key="5">
    <source>
        <dbReference type="ARBA" id="ARBA00022839"/>
    </source>
</evidence>
<evidence type="ECO:0000256" key="3">
    <source>
        <dbReference type="ARBA" id="ARBA00022722"/>
    </source>
</evidence>
<dbReference type="InterPro" id="IPR051673">
    <property type="entry name" value="SSDNA_exonuclease_RecJ"/>
</dbReference>
<protein>
    <recommendedName>
        <fullName evidence="2">Single-stranded-DNA-specific exonuclease RecJ</fullName>
    </recommendedName>
</protein>
<organism evidence="10 11">
    <name type="scientific">Weissella cibaria</name>
    <dbReference type="NCBI Taxonomy" id="137591"/>
    <lineage>
        <taxon>Bacteria</taxon>
        <taxon>Bacillati</taxon>
        <taxon>Bacillota</taxon>
        <taxon>Bacilli</taxon>
        <taxon>Lactobacillales</taxon>
        <taxon>Lactobacillaceae</taxon>
        <taxon>Weissella</taxon>
    </lineage>
</organism>
<dbReference type="Proteomes" id="UP000032287">
    <property type="component" value="Unassembled WGS sequence"/>
</dbReference>
<evidence type="ECO:0000259" key="7">
    <source>
        <dbReference type="Pfam" id="PF02272"/>
    </source>
</evidence>
<evidence type="ECO:0000256" key="2">
    <source>
        <dbReference type="ARBA" id="ARBA00019841"/>
    </source>
</evidence>
<dbReference type="InterPro" id="IPR001667">
    <property type="entry name" value="DDH_dom"/>
</dbReference>
<dbReference type="EMBL" id="JWHU01000034">
    <property type="protein sequence ID" value="KIU19555.1"/>
    <property type="molecule type" value="Genomic_DNA"/>
</dbReference>
<dbReference type="GO" id="GO:0003676">
    <property type="term" value="F:nucleic acid binding"/>
    <property type="evidence" value="ECO:0007669"/>
    <property type="project" value="InterPro"/>
</dbReference>
<dbReference type="Pfam" id="PF01368">
    <property type="entry name" value="DHH"/>
    <property type="match status" value="1"/>
</dbReference>
<dbReference type="InterPro" id="IPR004610">
    <property type="entry name" value="RecJ"/>
</dbReference>